<evidence type="ECO:0000256" key="2">
    <source>
        <dbReference type="ARBA" id="ARBA00022745"/>
    </source>
</evidence>
<dbReference type="STRING" id="79200.A0A162AGD7"/>
<dbReference type="KEGG" id="dcr:108210727"/>
<dbReference type="GO" id="GO:0003700">
    <property type="term" value="F:DNA-binding transcription factor activity"/>
    <property type="evidence" value="ECO:0007669"/>
    <property type="project" value="InterPro"/>
</dbReference>
<dbReference type="FunFam" id="3.30.730.10:FF:000001">
    <property type="entry name" value="Ethylene-responsive transcription factor 2"/>
    <property type="match status" value="1"/>
</dbReference>
<dbReference type="SUPFAM" id="SSF54171">
    <property type="entry name" value="DNA-binding domain"/>
    <property type="match status" value="1"/>
</dbReference>
<evidence type="ECO:0000313" key="13">
    <source>
        <dbReference type="Proteomes" id="UP000077755"/>
    </source>
</evidence>
<gene>
    <name evidence="11" type="ORF">DCAR_009457</name>
    <name evidence="12" type="ORF">DCAR_0310686</name>
</gene>
<keyword evidence="2" id="KW-0936">Ethylene signaling pathway</keyword>
<keyword evidence="6" id="KW-0010">Activator</keyword>
<dbReference type="EMBL" id="CP093345">
    <property type="protein sequence ID" value="WOG91437.1"/>
    <property type="molecule type" value="Genomic_DNA"/>
</dbReference>
<evidence type="ECO:0000256" key="6">
    <source>
        <dbReference type="ARBA" id="ARBA00023159"/>
    </source>
</evidence>
<evidence type="ECO:0000256" key="9">
    <source>
        <dbReference type="SAM" id="MobiDB-lite"/>
    </source>
</evidence>
<dbReference type="Gene3D" id="3.30.730.10">
    <property type="entry name" value="AP2/ERF domain"/>
    <property type="match status" value="1"/>
</dbReference>
<sequence>MTSSHDETSTLDVIRQHLLDETLLTHNFSFHSSDKSDQTCFSERKPSLNISVSQINNKVDFSSAERRNYRGVRQRPWGKFAAEIRDPTRKGTRVWLGTFESAVEAAKAYDSAAFKLRGSKAILNFPHDVGNLPAPAEDGRKRSADSPEVDVERKVAKTEEEVIEEEVKTVELSPLTPSNWTGVWEGGKNDKGIFEIPLLSPMTPACSKVSNSI</sequence>
<dbReference type="OrthoDB" id="674504at2759"/>
<proteinExistence type="predicted"/>
<dbReference type="PANTHER" id="PTHR31190:SF499">
    <property type="entry name" value="ETHYLENE-RESPONSIVE TRANSCRIPTION FACTOR ERF105"/>
    <property type="match status" value="1"/>
</dbReference>
<dbReference type="Proteomes" id="UP000077755">
    <property type="component" value="Chromosome 3"/>
</dbReference>
<dbReference type="InterPro" id="IPR016177">
    <property type="entry name" value="DNA-bd_dom_sf"/>
</dbReference>
<evidence type="ECO:0000256" key="3">
    <source>
        <dbReference type="ARBA" id="ARBA00022821"/>
    </source>
</evidence>
<dbReference type="PANTHER" id="PTHR31190">
    <property type="entry name" value="DNA-BINDING DOMAIN"/>
    <property type="match status" value="1"/>
</dbReference>
<dbReference type="GO" id="GO:0009873">
    <property type="term" value="P:ethylene-activated signaling pathway"/>
    <property type="evidence" value="ECO:0007669"/>
    <property type="project" value="UniProtKB-KW"/>
</dbReference>
<dbReference type="CDD" id="cd00018">
    <property type="entry name" value="AP2"/>
    <property type="match status" value="1"/>
</dbReference>
<reference evidence="11" key="1">
    <citation type="journal article" date="2016" name="Nat. Genet.">
        <title>A high-quality carrot genome assembly provides new insights into carotenoid accumulation and asterid genome evolution.</title>
        <authorList>
            <person name="Iorizzo M."/>
            <person name="Ellison S."/>
            <person name="Senalik D."/>
            <person name="Zeng P."/>
            <person name="Satapoomin P."/>
            <person name="Huang J."/>
            <person name="Bowman M."/>
            <person name="Iovene M."/>
            <person name="Sanseverino W."/>
            <person name="Cavagnaro P."/>
            <person name="Yildiz M."/>
            <person name="Macko-Podgorni A."/>
            <person name="Moranska E."/>
            <person name="Grzebelus E."/>
            <person name="Grzebelus D."/>
            <person name="Ashrafi H."/>
            <person name="Zheng Z."/>
            <person name="Cheng S."/>
            <person name="Spooner D."/>
            <person name="Van Deynze A."/>
            <person name="Simon P."/>
        </authorList>
    </citation>
    <scope>NUCLEOTIDE SEQUENCE [LARGE SCALE GENOMIC DNA]</scope>
    <source>
        <tissue evidence="11">Leaf</tissue>
    </source>
</reference>
<dbReference type="InterPro" id="IPR044808">
    <property type="entry name" value="ERF_plant"/>
</dbReference>
<keyword evidence="7" id="KW-0804">Transcription</keyword>
<keyword evidence="3" id="KW-0611">Plant defense</keyword>
<accession>A0A162AGD7</accession>
<evidence type="ECO:0000313" key="12">
    <source>
        <dbReference type="EMBL" id="WOG91437.1"/>
    </source>
</evidence>
<dbReference type="OMA" id="EYYCSEP"/>
<comment type="subcellular location">
    <subcellularLocation>
        <location evidence="1">Nucleus</location>
    </subcellularLocation>
</comment>
<feature type="region of interest" description="Disordered" evidence="9">
    <location>
        <begin position="132"/>
        <end position="151"/>
    </location>
</feature>
<dbReference type="InterPro" id="IPR036955">
    <property type="entry name" value="AP2/ERF_dom_sf"/>
</dbReference>
<organism evidence="11">
    <name type="scientific">Daucus carota subsp. sativus</name>
    <name type="common">Carrot</name>
    <dbReference type="NCBI Taxonomy" id="79200"/>
    <lineage>
        <taxon>Eukaryota</taxon>
        <taxon>Viridiplantae</taxon>
        <taxon>Streptophyta</taxon>
        <taxon>Embryophyta</taxon>
        <taxon>Tracheophyta</taxon>
        <taxon>Spermatophyta</taxon>
        <taxon>Magnoliopsida</taxon>
        <taxon>eudicotyledons</taxon>
        <taxon>Gunneridae</taxon>
        <taxon>Pentapetalae</taxon>
        <taxon>asterids</taxon>
        <taxon>campanulids</taxon>
        <taxon>Apiales</taxon>
        <taxon>Apiaceae</taxon>
        <taxon>Apioideae</taxon>
        <taxon>Scandiceae</taxon>
        <taxon>Daucinae</taxon>
        <taxon>Daucus</taxon>
        <taxon>Daucus sect. Daucus</taxon>
    </lineage>
</organism>
<protein>
    <recommendedName>
        <fullName evidence="10">AP2/ERF domain-containing protein</fullName>
    </recommendedName>
</protein>
<dbReference type="InterPro" id="IPR001471">
    <property type="entry name" value="AP2/ERF_dom"/>
</dbReference>
<keyword evidence="5" id="KW-0238">DNA-binding</keyword>
<name>A0A162AGD7_DAUCS</name>
<evidence type="ECO:0000256" key="7">
    <source>
        <dbReference type="ARBA" id="ARBA00023163"/>
    </source>
</evidence>
<evidence type="ECO:0000256" key="8">
    <source>
        <dbReference type="ARBA" id="ARBA00023242"/>
    </source>
</evidence>
<keyword evidence="4" id="KW-0805">Transcription regulation</keyword>
<feature type="compositionally biased region" description="Basic and acidic residues" evidence="9">
    <location>
        <begin position="137"/>
        <end position="151"/>
    </location>
</feature>
<dbReference type="Pfam" id="PF00847">
    <property type="entry name" value="AP2"/>
    <property type="match status" value="1"/>
</dbReference>
<evidence type="ECO:0000256" key="5">
    <source>
        <dbReference type="ARBA" id="ARBA00023125"/>
    </source>
</evidence>
<dbReference type="GO" id="GO:0006952">
    <property type="term" value="P:defense response"/>
    <property type="evidence" value="ECO:0007669"/>
    <property type="project" value="UniProtKB-KW"/>
</dbReference>
<dbReference type="AlphaFoldDB" id="A0A162AGD7"/>
<reference evidence="12" key="2">
    <citation type="submission" date="2022-03" db="EMBL/GenBank/DDBJ databases">
        <title>Draft title - Genomic analysis of global carrot germplasm unveils the trajectory of domestication and the origin of high carotenoid orange carrot.</title>
        <authorList>
            <person name="Iorizzo M."/>
            <person name="Ellison S."/>
            <person name="Senalik D."/>
            <person name="Macko-Podgorni A."/>
            <person name="Grzebelus D."/>
            <person name="Bostan H."/>
            <person name="Rolling W."/>
            <person name="Curaba J."/>
            <person name="Simon P."/>
        </authorList>
    </citation>
    <scope>NUCLEOTIDE SEQUENCE</scope>
    <source>
        <tissue evidence="12">Leaf</tissue>
    </source>
</reference>
<dbReference type="Gramene" id="KZN00703">
    <property type="protein sequence ID" value="KZN00703"/>
    <property type="gene ID" value="DCAR_009457"/>
</dbReference>
<evidence type="ECO:0000259" key="10">
    <source>
        <dbReference type="PROSITE" id="PS51032"/>
    </source>
</evidence>
<dbReference type="PROSITE" id="PS51032">
    <property type="entry name" value="AP2_ERF"/>
    <property type="match status" value="1"/>
</dbReference>
<dbReference type="GO" id="GO:0005634">
    <property type="term" value="C:nucleus"/>
    <property type="evidence" value="ECO:0007669"/>
    <property type="project" value="UniProtKB-SubCell"/>
</dbReference>
<evidence type="ECO:0000313" key="11">
    <source>
        <dbReference type="EMBL" id="KZN00703.1"/>
    </source>
</evidence>
<feature type="domain" description="AP2/ERF" evidence="10">
    <location>
        <begin position="68"/>
        <end position="126"/>
    </location>
</feature>
<dbReference type="PRINTS" id="PR00367">
    <property type="entry name" value="ETHRSPELEMNT"/>
</dbReference>
<evidence type="ECO:0000256" key="4">
    <source>
        <dbReference type="ARBA" id="ARBA00023015"/>
    </source>
</evidence>
<dbReference type="GO" id="GO:0000976">
    <property type="term" value="F:transcription cis-regulatory region binding"/>
    <property type="evidence" value="ECO:0007669"/>
    <property type="project" value="UniProtKB-ARBA"/>
</dbReference>
<keyword evidence="13" id="KW-1185">Reference proteome</keyword>
<keyword evidence="8" id="KW-0539">Nucleus</keyword>
<dbReference type="EMBL" id="LNRQ01000003">
    <property type="protein sequence ID" value="KZN00703.1"/>
    <property type="molecule type" value="Genomic_DNA"/>
</dbReference>
<dbReference type="SMART" id="SM00380">
    <property type="entry name" value="AP2"/>
    <property type="match status" value="1"/>
</dbReference>
<evidence type="ECO:0000256" key="1">
    <source>
        <dbReference type="ARBA" id="ARBA00004123"/>
    </source>
</evidence>